<dbReference type="Proteomes" id="UP001634007">
    <property type="component" value="Unassembled WGS sequence"/>
</dbReference>
<proteinExistence type="predicted"/>
<feature type="compositionally biased region" description="Basic and acidic residues" evidence="1">
    <location>
        <begin position="332"/>
        <end position="377"/>
    </location>
</feature>
<accession>A0ABD3JNL7</accession>
<dbReference type="Gene3D" id="1.10.3970.10">
    <property type="entry name" value="BSD domain"/>
    <property type="match status" value="1"/>
</dbReference>
<evidence type="ECO:0000256" key="1">
    <source>
        <dbReference type="SAM" id="MobiDB-lite"/>
    </source>
</evidence>
<dbReference type="PANTHER" id="PTHR16019:SF24">
    <property type="entry name" value="BSD DOMAIN-CONTAINING PROTEIN"/>
    <property type="match status" value="1"/>
</dbReference>
<dbReference type="AlphaFoldDB" id="A0ABD3JNL7"/>
<evidence type="ECO:0000313" key="3">
    <source>
        <dbReference type="EMBL" id="KAL3727431.1"/>
    </source>
</evidence>
<dbReference type="EMBL" id="JBJKBG010000008">
    <property type="protein sequence ID" value="KAL3727431.1"/>
    <property type="molecule type" value="Genomic_DNA"/>
</dbReference>
<dbReference type="PROSITE" id="PS50858">
    <property type="entry name" value="BSD"/>
    <property type="match status" value="1"/>
</dbReference>
<name>A0ABD3JNL7_EUCGL</name>
<keyword evidence="4" id="KW-1185">Reference proteome</keyword>
<sequence length="445" mass="48864">MDFFKSVFSDDPIPPAPGSPQSPRLDPDPEPEPEPEPGSPPPSPPPAGAWSFGGLIKTLATRSESVIESYRRDLEEFGSGLRKETAVIREAASRAVKDLPTSLEAGASVAQESLESVGQAIDDIGATVVKSTAEILSHGKEALLDLESDSSDYGSGRRPSSAGAAQNPDFKKYSRFDAQLRAIQSDAGVYREEPEGSEEYGEWKLGFSLEEKREEIEGLIGESGVMREMYEKVVPEEVDHENFWTRYFYRVHKLKVAEDARARLVKRAISGDEEEDLRWDFEDEDEEGGEAALEVKSENVELVKNVQEAVKTEEDTGETSSARLVQALEKSVAGEEEKSDSEKSGSDASEVKADERANTEGKTDKTDTTSESCKDSDVSIISTQPSMPEVADLGWDEIEDMVGNDEGKRDSVSSASRIDLRKRLSGAEEEDLTWDIEDDDEPPKL</sequence>
<organism evidence="3 4">
    <name type="scientific">Eucalyptus globulus</name>
    <name type="common">Tasmanian blue gum</name>
    <dbReference type="NCBI Taxonomy" id="34317"/>
    <lineage>
        <taxon>Eukaryota</taxon>
        <taxon>Viridiplantae</taxon>
        <taxon>Streptophyta</taxon>
        <taxon>Embryophyta</taxon>
        <taxon>Tracheophyta</taxon>
        <taxon>Spermatophyta</taxon>
        <taxon>Magnoliopsida</taxon>
        <taxon>eudicotyledons</taxon>
        <taxon>Gunneridae</taxon>
        <taxon>Pentapetalae</taxon>
        <taxon>rosids</taxon>
        <taxon>malvids</taxon>
        <taxon>Myrtales</taxon>
        <taxon>Myrtaceae</taxon>
        <taxon>Myrtoideae</taxon>
        <taxon>Eucalypteae</taxon>
        <taxon>Eucalyptus</taxon>
    </lineage>
</organism>
<dbReference type="InterPro" id="IPR051494">
    <property type="entry name" value="BSD_domain-containing"/>
</dbReference>
<feature type="domain" description="BSD" evidence="2">
    <location>
        <begin position="203"/>
        <end position="255"/>
    </location>
</feature>
<feature type="compositionally biased region" description="Acidic residues" evidence="1">
    <location>
        <begin position="394"/>
        <end position="403"/>
    </location>
</feature>
<gene>
    <name evidence="3" type="ORF">ACJRO7_032200</name>
</gene>
<dbReference type="InterPro" id="IPR035925">
    <property type="entry name" value="BSD_dom_sf"/>
</dbReference>
<feature type="compositionally biased region" description="Acidic residues" evidence="1">
    <location>
        <begin position="427"/>
        <end position="445"/>
    </location>
</feature>
<feature type="compositionally biased region" description="Pro residues" evidence="1">
    <location>
        <begin position="36"/>
        <end position="47"/>
    </location>
</feature>
<evidence type="ECO:0000259" key="2">
    <source>
        <dbReference type="PROSITE" id="PS50858"/>
    </source>
</evidence>
<feature type="region of interest" description="Disordered" evidence="1">
    <location>
        <begin position="275"/>
        <end position="445"/>
    </location>
</feature>
<dbReference type="PANTHER" id="PTHR16019">
    <property type="entry name" value="SYNAPSE-ASSOCIATED PROTEIN"/>
    <property type="match status" value="1"/>
</dbReference>
<feature type="region of interest" description="Disordered" evidence="1">
    <location>
        <begin position="1"/>
        <end position="52"/>
    </location>
</feature>
<evidence type="ECO:0000313" key="4">
    <source>
        <dbReference type="Proteomes" id="UP001634007"/>
    </source>
</evidence>
<comment type="caution">
    <text evidence="3">The sequence shown here is derived from an EMBL/GenBank/DDBJ whole genome shotgun (WGS) entry which is preliminary data.</text>
</comment>
<dbReference type="Pfam" id="PF03909">
    <property type="entry name" value="BSD"/>
    <property type="match status" value="1"/>
</dbReference>
<protein>
    <recommendedName>
        <fullName evidence="2">BSD domain-containing protein</fullName>
    </recommendedName>
</protein>
<dbReference type="InterPro" id="IPR005607">
    <property type="entry name" value="BSD_dom"/>
</dbReference>
<feature type="region of interest" description="Disordered" evidence="1">
    <location>
        <begin position="147"/>
        <end position="170"/>
    </location>
</feature>
<feature type="compositionally biased region" description="Acidic residues" evidence="1">
    <location>
        <begin position="275"/>
        <end position="289"/>
    </location>
</feature>
<dbReference type="SUPFAM" id="SSF140383">
    <property type="entry name" value="BSD domain-like"/>
    <property type="match status" value="1"/>
</dbReference>
<reference evidence="3 4" key="1">
    <citation type="submission" date="2024-11" db="EMBL/GenBank/DDBJ databases">
        <title>Chromosome-level genome assembly of Eucalyptus globulus Labill. provides insights into its genome evolution.</title>
        <authorList>
            <person name="Li X."/>
        </authorList>
    </citation>
    <scope>NUCLEOTIDE SEQUENCE [LARGE SCALE GENOMIC DNA]</scope>
    <source>
        <strain evidence="3">CL2024</strain>
        <tissue evidence="3">Fresh tender leaves</tissue>
    </source>
</reference>
<dbReference type="SMART" id="SM00751">
    <property type="entry name" value="BSD"/>
    <property type="match status" value="1"/>
</dbReference>